<comment type="caution">
    <text evidence="1">The sequence shown here is derived from an EMBL/GenBank/DDBJ whole genome shotgun (WGS) entry which is preliminary data.</text>
</comment>
<accession>A0ACC2RL63</accession>
<reference evidence="1" key="1">
    <citation type="submission" date="2022-04" db="EMBL/GenBank/DDBJ databases">
        <title>Genome of the entomopathogenic fungus Entomophthora muscae.</title>
        <authorList>
            <person name="Elya C."/>
            <person name="Lovett B.R."/>
            <person name="Lee E."/>
            <person name="Macias A.M."/>
            <person name="Hajek A.E."/>
            <person name="De Bivort B.L."/>
            <person name="Kasson M.T."/>
            <person name="De Fine Licht H.H."/>
            <person name="Stajich J.E."/>
        </authorList>
    </citation>
    <scope>NUCLEOTIDE SEQUENCE</scope>
    <source>
        <strain evidence="1">Berkeley</strain>
    </source>
</reference>
<keyword evidence="2" id="KW-1185">Reference proteome</keyword>
<gene>
    <name evidence="1" type="ORF">DSO57_1010993</name>
</gene>
<dbReference type="Proteomes" id="UP001165960">
    <property type="component" value="Unassembled WGS sequence"/>
</dbReference>
<sequence length="118" mass="12760">MGSSAGMPASRYCNLYNIFLPVKQSPGDGLSDDPAGGLLSAPNVYQDLPSLILVMALFSKPTAAMPRMASMPLPKVFYPPQHPHWIDHHPLINFLIPSGIPPRSICLAPAWQAVELAQ</sequence>
<evidence type="ECO:0000313" key="1">
    <source>
        <dbReference type="EMBL" id="KAJ9050786.1"/>
    </source>
</evidence>
<organism evidence="1 2">
    <name type="scientific">Entomophthora muscae</name>
    <dbReference type="NCBI Taxonomy" id="34485"/>
    <lineage>
        <taxon>Eukaryota</taxon>
        <taxon>Fungi</taxon>
        <taxon>Fungi incertae sedis</taxon>
        <taxon>Zoopagomycota</taxon>
        <taxon>Entomophthoromycotina</taxon>
        <taxon>Entomophthoromycetes</taxon>
        <taxon>Entomophthorales</taxon>
        <taxon>Entomophthoraceae</taxon>
        <taxon>Entomophthora</taxon>
    </lineage>
</organism>
<name>A0ACC2RL63_9FUNG</name>
<dbReference type="EMBL" id="QTSX02007137">
    <property type="protein sequence ID" value="KAJ9050786.1"/>
    <property type="molecule type" value="Genomic_DNA"/>
</dbReference>
<protein>
    <submittedName>
        <fullName evidence="1">Uncharacterized protein</fullName>
    </submittedName>
</protein>
<proteinExistence type="predicted"/>
<evidence type="ECO:0000313" key="2">
    <source>
        <dbReference type="Proteomes" id="UP001165960"/>
    </source>
</evidence>